<dbReference type="GO" id="GO:0005886">
    <property type="term" value="C:plasma membrane"/>
    <property type="evidence" value="ECO:0007669"/>
    <property type="project" value="TreeGrafter"/>
</dbReference>
<organism evidence="4 5">
    <name type="scientific">Priestia megaterium</name>
    <name type="common">Bacillus megaterium</name>
    <dbReference type="NCBI Taxonomy" id="1404"/>
    <lineage>
        <taxon>Bacteria</taxon>
        <taxon>Bacillati</taxon>
        <taxon>Bacillota</taxon>
        <taxon>Bacilli</taxon>
        <taxon>Bacillales</taxon>
        <taxon>Bacillaceae</taxon>
        <taxon>Priestia</taxon>
    </lineage>
</organism>
<feature type="domain" description="VTT" evidence="3">
    <location>
        <begin position="30"/>
        <end position="156"/>
    </location>
</feature>
<accession>A0A6H1P3W8</accession>
<reference evidence="4 5" key="1">
    <citation type="submission" date="2020-04" db="EMBL/GenBank/DDBJ databases">
        <title>Genome-Wide Identification of 5-Methylcytosine Sites in Bacterial Genomes By High-Throughput Sequencing of MspJI Restriction Fragments.</title>
        <authorList>
            <person name="Wu V."/>
        </authorList>
    </citation>
    <scope>NUCLEOTIDE SEQUENCE [LARGE SCALE GENOMIC DNA]</scope>
    <source>
        <strain evidence="4 5">S2</strain>
    </source>
</reference>
<proteinExistence type="inferred from homology"/>
<dbReference type="PANTHER" id="PTHR42709:SF9">
    <property type="entry name" value="ALKALINE PHOSPHATASE LIKE PROTEIN"/>
    <property type="match status" value="1"/>
</dbReference>
<feature type="transmembrane region" description="Helical" evidence="2">
    <location>
        <begin position="12"/>
        <end position="30"/>
    </location>
</feature>
<keyword evidence="2" id="KW-0812">Transmembrane</keyword>
<dbReference type="EMBL" id="CP051128">
    <property type="protein sequence ID" value="QIZ08107.1"/>
    <property type="molecule type" value="Genomic_DNA"/>
</dbReference>
<dbReference type="InterPro" id="IPR032816">
    <property type="entry name" value="VTT_dom"/>
</dbReference>
<keyword evidence="2" id="KW-0472">Membrane</keyword>
<evidence type="ECO:0000259" key="3">
    <source>
        <dbReference type="Pfam" id="PF09335"/>
    </source>
</evidence>
<feature type="transmembrane region" description="Helical" evidence="2">
    <location>
        <begin position="50"/>
        <end position="72"/>
    </location>
</feature>
<keyword evidence="2" id="KW-1133">Transmembrane helix</keyword>
<evidence type="ECO:0000313" key="5">
    <source>
        <dbReference type="Proteomes" id="UP000501868"/>
    </source>
</evidence>
<feature type="transmembrane region" description="Helical" evidence="2">
    <location>
        <begin position="167"/>
        <end position="191"/>
    </location>
</feature>
<comment type="similarity">
    <text evidence="1">Belongs to the DedA family.</text>
</comment>
<evidence type="ECO:0000256" key="2">
    <source>
        <dbReference type="SAM" id="Phobius"/>
    </source>
</evidence>
<reference evidence="4 5" key="2">
    <citation type="submission" date="2020-04" db="EMBL/GenBank/DDBJ databases">
        <authorList>
            <person name="Fomenkov A."/>
            <person name="Anton B.P."/>
            <person name="Roberts R.J."/>
        </authorList>
    </citation>
    <scope>NUCLEOTIDE SEQUENCE [LARGE SCALE GENOMIC DNA]</scope>
    <source>
        <strain evidence="4 5">S2</strain>
    </source>
</reference>
<evidence type="ECO:0000313" key="4">
    <source>
        <dbReference type="EMBL" id="QIZ08107.1"/>
    </source>
</evidence>
<feature type="transmembrane region" description="Helical" evidence="2">
    <location>
        <begin position="107"/>
        <end position="130"/>
    </location>
</feature>
<dbReference type="PANTHER" id="PTHR42709">
    <property type="entry name" value="ALKALINE PHOSPHATASE LIKE PROTEIN"/>
    <property type="match status" value="1"/>
</dbReference>
<gene>
    <name evidence="4" type="ORF">HFZ78_16340</name>
</gene>
<dbReference type="InterPro" id="IPR051311">
    <property type="entry name" value="DedA_domain"/>
</dbReference>
<dbReference type="Pfam" id="PF09335">
    <property type="entry name" value="VTT_dom"/>
    <property type="match status" value="1"/>
</dbReference>
<dbReference type="AlphaFoldDB" id="A0A6H1P3W8"/>
<evidence type="ECO:0000256" key="1">
    <source>
        <dbReference type="ARBA" id="ARBA00010792"/>
    </source>
</evidence>
<feature type="transmembrane region" description="Helical" evidence="2">
    <location>
        <begin position="136"/>
        <end position="155"/>
    </location>
</feature>
<dbReference type="Proteomes" id="UP000501868">
    <property type="component" value="Chromosome"/>
</dbReference>
<protein>
    <submittedName>
        <fullName evidence="4">DedA family protein</fullName>
    </submittedName>
</protein>
<sequence length="202" mass="23055">MQNHIAYLLEHYGYFGITFALIGGIVGIPLPDEVLLTYIGYNVFQGKLSYIMSIVSAFVGATGGISLSYLIGYKFGLPLLEKFGPKIHITEQKINRTKKLFRKFGPYLLLLGYFIPGVRHLTAYIAAVNLFPFKKFAVYAFTGALIWSITFITLGRILGENWNRVELYISTYSIYLITSLLVLSILIYFLWKRRNLLKRDIS</sequence>
<name>A0A6H1P3W8_PRIMG</name>